<evidence type="ECO:0000256" key="1">
    <source>
        <dbReference type="ARBA" id="ARBA00004308"/>
    </source>
</evidence>
<dbReference type="EMBL" id="BDSA01000002">
    <property type="protein sequence ID" value="GBE60453.1"/>
    <property type="molecule type" value="Genomic_DNA"/>
</dbReference>
<evidence type="ECO:0000256" key="3">
    <source>
        <dbReference type="ARBA" id="ARBA00022448"/>
    </source>
</evidence>
<dbReference type="RefSeq" id="XP_028866696.1">
    <property type="nucleotide sequence ID" value="XM_029010863.1"/>
</dbReference>
<dbReference type="InterPro" id="IPR012295">
    <property type="entry name" value="TBP_dom_sf"/>
</dbReference>
<evidence type="ECO:0000313" key="9">
    <source>
        <dbReference type="Proteomes" id="UP000236319"/>
    </source>
</evidence>
<gene>
    <name evidence="8" type="ORF">BOVATA_019460</name>
</gene>
<evidence type="ECO:0000256" key="4">
    <source>
        <dbReference type="ARBA" id="ARBA00022927"/>
    </source>
</evidence>
<proteinExistence type="inferred from homology"/>
<accession>A0A2H6KBS6</accession>
<evidence type="ECO:0000256" key="2">
    <source>
        <dbReference type="ARBA" id="ARBA00006613"/>
    </source>
</evidence>
<keyword evidence="4" id="KW-0653">Protein transport</keyword>
<dbReference type="GO" id="GO:0030131">
    <property type="term" value="C:clathrin adaptor complex"/>
    <property type="evidence" value="ECO:0007669"/>
    <property type="project" value="InterPro"/>
</dbReference>
<keyword evidence="9" id="KW-1185">Reference proteome</keyword>
<dbReference type="InterPro" id="IPR015151">
    <property type="entry name" value="B-adaptin_app_sub_C"/>
</dbReference>
<dbReference type="GeneID" id="39874223"/>
<evidence type="ECO:0000259" key="7">
    <source>
        <dbReference type="Pfam" id="PF09066"/>
    </source>
</evidence>
<dbReference type="InterPro" id="IPR016024">
    <property type="entry name" value="ARM-type_fold"/>
</dbReference>
<dbReference type="Pfam" id="PF09066">
    <property type="entry name" value="B2-adapt-app_C"/>
    <property type="match status" value="1"/>
</dbReference>
<evidence type="ECO:0000259" key="6">
    <source>
        <dbReference type="Pfam" id="PF01602"/>
    </source>
</evidence>
<dbReference type="InterPro" id="IPR002553">
    <property type="entry name" value="Clathrin/coatomer_adapt-like_N"/>
</dbReference>
<keyword evidence="3" id="KW-0813">Transport</keyword>
<dbReference type="Proteomes" id="UP000236319">
    <property type="component" value="Unassembled WGS sequence"/>
</dbReference>
<comment type="similarity">
    <text evidence="2">Belongs to the adaptor complexes large subunit family.</text>
</comment>
<evidence type="ECO:0000313" key="8">
    <source>
        <dbReference type="EMBL" id="GBE60453.1"/>
    </source>
</evidence>
<dbReference type="Gene3D" id="3.30.310.10">
    <property type="entry name" value="TATA-Binding Protein"/>
    <property type="match status" value="1"/>
</dbReference>
<feature type="domain" description="Clathrin/coatomer adaptor adaptin-like N-terminal" evidence="6">
    <location>
        <begin position="59"/>
        <end position="583"/>
    </location>
</feature>
<keyword evidence="5" id="KW-0472">Membrane</keyword>
<dbReference type="InterPro" id="IPR011989">
    <property type="entry name" value="ARM-like"/>
</dbReference>
<dbReference type="VEuPathDB" id="PiroplasmaDB:BOVATA_019460"/>
<dbReference type="PANTHER" id="PTHR11134">
    <property type="entry name" value="ADAPTOR COMPLEX SUBUNIT BETA FAMILY MEMBER"/>
    <property type="match status" value="1"/>
</dbReference>
<dbReference type="GO" id="GO:0012505">
    <property type="term" value="C:endomembrane system"/>
    <property type="evidence" value="ECO:0007669"/>
    <property type="project" value="UniProtKB-SubCell"/>
</dbReference>
<name>A0A2H6KBS6_9APIC</name>
<evidence type="ECO:0000256" key="5">
    <source>
        <dbReference type="ARBA" id="ARBA00023136"/>
    </source>
</evidence>
<dbReference type="GO" id="GO:0006886">
    <property type="term" value="P:intracellular protein transport"/>
    <property type="evidence" value="ECO:0007669"/>
    <property type="project" value="InterPro"/>
</dbReference>
<dbReference type="InterPro" id="IPR026739">
    <property type="entry name" value="AP_beta"/>
</dbReference>
<sequence>MISLPAVAMDRLGLAPPKFKPGFFVDHRKGEVGELRLLLRKMAADYKCSSSLDAYTHVDNNTRRREILKRLIRCMTLGMDVSRLYTEVVMVSHTTDPVQKKMIYMFLSTYSKDNPDLTVLTINTLLKDIESIDPVIRCLALRNISAFGTKLSNDYAKDAILKKFHDPADVVKRSAIIGGLRVYKSQCAIAKKEQTDEEDCHEHRSAILQHLVSSLRSLNLDVMFDSLCVYSEMLGQGDDIQLSKHSIVYLINRIKKMTEWQQCLTLQLLYTYTPAGDELFDLLNLLDDLLNYSSTAVFLATAKCFLAWTAHDDMLQLEVIRRIEIPMIALITHSCNEIAYNLLLNTLLIIINAPRLEDDSEASATYKPPFADHYEVFFFRYDDPSYIKHVKLNILVAIACEANYMEIVKDLNEYVSDTNHAIAAKSVKAVGIIALKFPAHLDLIISQMSVVFSLGISYLISAALHVIRALLLVYPSGVAKLLEIVEASRDFIREPQALSYYIWILGEYGESVEHAPYTLEDLIDRPDISDIAKELLCASMKVFFKRPPEMFPGLSRLFRKVMNESQDPDLVGHADFYYVLLSTDLEVGFVWVSIASGLQAAERIVMAQSSHDAASVLENCIVDLGIALPTTDWLESFNSLNAFEEDLSQGSSPRRFFPFTYGDIEMDILMSPAASESPEDSASSSDSSDQSIEGYIVPDTVSANQSAVSSTLQDELGPLDLVVPKTLLSEEFQKSWFACDAICQSTDEVPSAHADMNFEALEDMLFDVHIATLASGKSQNTTKMYQYAQNSAGLVDAEVVEEHVYLPVDGRVGVAGERLAHKQALRVENGSTYADGSAYEAGLDVRVGFVESADIRGAVA</sequence>
<organism evidence="8 9">
    <name type="scientific">Babesia ovata</name>
    <dbReference type="NCBI Taxonomy" id="189622"/>
    <lineage>
        <taxon>Eukaryota</taxon>
        <taxon>Sar</taxon>
        <taxon>Alveolata</taxon>
        <taxon>Apicomplexa</taxon>
        <taxon>Aconoidasida</taxon>
        <taxon>Piroplasmida</taxon>
        <taxon>Babesiidae</taxon>
        <taxon>Babesia</taxon>
    </lineage>
</organism>
<reference evidence="8 9" key="1">
    <citation type="journal article" date="2017" name="BMC Genomics">
        <title>Whole-genome assembly of Babesia ovata and comparative genomics between closely related pathogens.</title>
        <authorList>
            <person name="Yamagishi J."/>
            <person name="Asada M."/>
            <person name="Hakimi H."/>
            <person name="Tanaka T.Q."/>
            <person name="Sugimoto C."/>
            <person name="Kawazu S."/>
        </authorList>
    </citation>
    <scope>NUCLEOTIDE SEQUENCE [LARGE SCALE GENOMIC DNA]</scope>
    <source>
        <strain evidence="8 9">Miyake</strain>
    </source>
</reference>
<protein>
    <submittedName>
        <fullName evidence="8">HEAT repeat-containing protein</fullName>
    </submittedName>
</protein>
<dbReference type="GO" id="GO:0016192">
    <property type="term" value="P:vesicle-mediated transport"/>
    <property type="evidence" value="ECO:0007669"/>
    <property type="project" value="InterPro"/>
</dbReference>
<dbReference type="AlphaFoldDB" id="A0A2H6KBS6"/>
<dbReference type="Gene3D" id="1.25.10.10">
    <property type="entry name" value="Leucine-rich Repeat Variant"/>
    <property type="match status" value="1"/>
</dbReference>
<comment type="caution">
    <text evidence="8">The sequence shown here is derived from an EMBL/GenBank/DDBJ whole genome shotgun (WGS) entry which is preliminary data.</text>
</comment>
<comment type="subcellular location">
    <subcellularLocation>
        <location evidence="1">Endomembrane system</location>
    </subcellularLocation>
</comment>
<dbReference type="Pfam" id="PF01602">
    <property type="entry name" value="Adaptin_N"/>
    <property type="match status" value="1"/>
</dbReference>
<dbReference type="SUPFAM" id="SSF48371">
    <property type="entry name" value="ARM repeat"/>
    <property type="match status" value="1"/>
</dbReference>
<dbReference type="OrthoDB" id="10254310at2759"/>
<feature type="domain" description="Beta-adaptin appendage C-terminal subdomain" evidence="7">
    <location>
        <begin position="729"/>
        <end position="794"/>
    </location>
</feature>